<dbReference type="InterPro" id="IPR001584">
    <property type="entry name" value="Integrase_cat-core"/>
</dbReference>
<dbReference type="SUPFAM" id="SSF53098">
    <property type="entry name" value="Ribonuclease H-like"/>
    <property type="match status" value="1"/>
</dbReference>
<sequence>MPQHAEAVVFRCANSSSRTSSRRPNLFLQPLIVRGDSRTVVSLAFTEWAQSKGIAMRYIQPGKPNQNAFIERFNRTYRNEVLDAHVFVNLQQVQTITDQWLVDYNDYRPHESLGDVPPTQYMRRITPASNVYRPLST</sequence>
<dbReference type="Gene3D" id="3.30.420.10">
    <property type="entry name" value="Ribonuclease H-like superfamily/Ribonuclease H"/>
    <property type="match status" value="1"/>
</dbReference>
<dbReference type="EMBL" id="RBZU01000009">
    <property type="protein sequence ID" value="RKP50177.1"/>
    <property type="molecule type" value="Genomic_DNA"/>
</dbReference>
<dbReference type="PANTHER" id="PTHR47515">
    <property type="entry name" value="LOW CALCIUM RESPONSE LOCUS PROTEIN T"/>
    <property type="match status" value="1"/>
</dbReference>
<evidence type="ECO:0000259" key="1">
    <source>
        <dbReference type="PROSITE" id="PS50994"/>
    </source>
</evidence>
<dbReference type="PROSITE" id="PS50994">
    <property type="entry name" value="INTEGRASE"/>
    <property type="match status" value="1"/>
</dbReference>
<evidence type="ECO:0000313" key="2">
    <source>
        <dbReference type="EMBL" id="RKP50177.1"/>
    </source>
</evidence>
<comment type="caution">
    <text evidence="2">The sequence shown here is derived from an EMBL/GenBank/DDBJ whole genome shotgun (WGS) entry which is preliminary data.</text>
</comment>
<dbReference type="Proteomes" id="UP000270342">
    <property type="component" value="Unassembled WGS sequence"/>
</dbReference>
<dbReference type="GO" id="GO:0003676">
    <property type="term" value="F:nucleic acid binding"/>
    <property type="evidence" value="ECO:0007669"/>
    <property type="project" value="InterPro"/>
</dbReference>
<feature type="domain" description="Integrase catalytic" evidence="1">
    <location>
        <begin position="1"/>
        <end position="125"/>
    </location>
</feature>
<keyword evidence="3" id="KW-1185">Reference proteome</keyword>
<dbReference type="Pfam" id="PF13683">
    <property type="entry name" value="rve_3"/>
    <property type="match status" value="1"/>
</dbReference>
<name>A0A494XHE6_9BURK</name>
<proteinExistence type="predicted"/>
<gene>
    <name evidence="2" type="ORF">D7S86_18700</name>
</gene>
<dbReference type="InterPro" id="IPR036397">
    <property type="entry name" value="RNaseH_sf"/>
</dbReference>
<dbReference type="AlphaFoldDB" id="A0A494XHE6"/>
<dbReference type="InterPro" id="IPR012337">
    <property type="entry name" value="RNaseH-like_sf"/>
</dbReference>
<protein>
    <submittedName>
        <fullName evidence="2">Transposase</fullName>
    </submittedName>
</protein>
<dbReference type="GO" id="GO:0015074">
    <property type="term" value="P:DNA integration"/>
    <property type="evidence" value="ECO:0007669"/>
    <property type="project" value="InterPro"/>
</dbReference>
<dbReference type="PANTHER" id="PTHR47515:SF2">
    <property type="entry name" value="INTEGRASE CORE DOMAIN PROTEIN"/>
    <property type="match status" value="1"/>
</dbReference>
<evidence type="ECO:0000313" key="3">
    <source>
        <dbReference type="Proteomes" id="UP000270342"/>
    </source>
</evidence>
<reference evidence="2 3" key="1">
    <citation type="submission" date="2018-10" db="EMBL/GenBank/DDBJ databases">
        <title>Robbsia sp. DHC34, isolated from soil.</title>
        <authorList>
            <person name="Gao Z.-H."/>
            <person name="Qiu L.-H."/>
        </authorList>
    </citation>
    <scope>NUCLEOTIDE SEQUENCE [LARGE SCALE GENOMIC DNA]</scope>
    <source>
        <strain evidence="2 3">DHC34</strain>
    </source>
</reference>
<organism evidence="2 3">
    <name type="scientific">Pararobbsia silviterrae</name>
    <dbReference type="NCBI Taxonomy" id="1792498"/>
    <lineage>
        <taxon>Bacteria</taxon>
        <taxon>Pseudomonadati</taxon>
        <taxon>Pseudomonadota</taxon>
        <taxon>Betaproteobacteria</taxon>
        <taxon>Burkholderiales</taxon>
        <taxon>Burkholderiaceae</taxon>
        <taxon>Pararobbsia</taxon>
    </lineage>
</organism>
<accession>A0A494XHE6</accession>